<dbReference type="InterPro" id="IPR020806">
    <property type="entry name" value="PKS_PP-bd"/>
</dbReference>
<dbReference type="GO" id="GO:0004312">
    <property type="term" value="F:fatty acid synthase activity"/>
    <property type="evidence" value="ECO:0007669"/>
    <property type="project" value="TreeGrafter"/>
</dbReference>
<evidence type="ECO:0000259" key="3">
    <source>
        <dbReference type="PROSITE" id="PS50075"/>
    </source>
</evidence>
<protein>
    <recommendedName>
        <fullName evidence="3">Carrier domain-containing protein</fullName>
    </recommendedName>
</protein>
<gene>
    <name evidence="4" type="ORF">HETSPECPRED_002618</name>
</gene>
<proteinExistence type="predicted"/>
<dbReference type="PANTHER" id="PTHR43775:SF37">
    <property type="entry name" value="SI:DKEY-61P9.11"/>
    <property type="match status" value="1"/>
</dbReference>
<reference evidence="4" key="1">
    <citation type="submission" date="2021-03" db="EMBL/GenBank/DDBJ databases">
        <authorList>
            <person name="Tagirdzhanova G."/>
        </authorList>
    </citation>
    <scope>NUCLEOTIDE SEQUENCE</scope>
</reference>
<dbReference type="InterPro" id="IPR013968">
    <property type="entry name" value="PKS_KR"/>
</dbReference>
<name>A0A8H3PHD5_9LECA</name>
<dbReference type="InterPro" id="IPR050091">
    <property type="entry name" value="PKS_NRPS_Biosynth_Enz"/>
</dbReference>
<sequence>MSYEQWRASTDPKVSGSWNLHLALLRQPLDFFILLSSIVGTAGNATQANYAAGNAFQDALARHRTSHGLPGTSIDLGAIRGVGYLANESTAHLTARFEAMGFEPQDEMDVLAVVEAAILKKEHSAKKGLGDAVNGSQIIVGVPAGWGQQTEASAWSHDVRFTGLGPVDVASSSSSSSSPSSLHDDLQVRLTQSRTKKNTSQVITDAVVDRLAKIFMKADTREIDPAAPLDRHGVDSLVAIELRAWLVAAVGVEVSVFDVVQSRSVRALAEIVAKRWMKGDSAPN</sequence>
<dbReference type="AlphaFoldDB" id="A0A8H3PHD5"/>
<dbReference type="InterPro" id="IPR036291">
    <property type="entry name" value="NAD(P)-bd_dom_sf"/>
</dbReference>
<keyword evidence="5" id="KW-1185">Reference proteome</keyword>
<dbReference type="GO" id="GO:0031177">
    <property type="term" value="F:phosphopantetheine binding"/>
    <property type="evidence" value="ECO:0007669"/>
    <property type="project" value="InterPro"/>
</dbReference>
<organism evidence="4 5">
    <name type="scientific">Heterodermia speciosa</name>
    <dbReference type="NCBI Taxonomy" id="116794"/>
    <lineage>
        <taxon>Eukaryota</taxon>
        <taxon>Fungi</taxon>
        <taxon>Dikarya</taxon>
        <taxon>Ascomycota</taxon>
        <taxon>Pezizomycotina</taxon>
        <taxon>Lecanoromycetes</taxon>
        <taxon>OSLEUM clade</taxon>
        <taxon>Lecanoromycetidae</taxon>
        <taxon>Caliciales</taxon>
        <taxon>Physciaceae</taxon>
        <taxon>Heterodermia</taxon>
    </lineage>
</organism>
<dbReference type="SUPFAM" id="SSF47336">
    <property type="entry name" value="ACP-like"/>
    <property type="match status" value="1"/>
</dbReference>
<dbReference type="Pfam" id="PF08659">
    <property type="entry name" value="KR"/>
    <property type="match status" value="1"/>
</dbReference>
<dbReference type="InterPro" id="IPR036736">
    <property type="entry name" value="ACP-like_sf"/>
</dbReference>
<keyword evidence="2" id="KW-0597">Phosphoprotein</keyword>
<evidence type="ECO:0000313" key="5">
    <source>
        <dbReference type="Proteomes" id="UP000664521"/>
    </source>
</evidence>
<dbReference type="EMBL" id="CAJPDS010000161">
    <property type="protein sequence ID" value="CAF9940713.1"/>
    <property type="molecule type" value="Genomic_DNA"/>
</dbReference>
<dbReference type="PROSITE" id="PS50075">
    <property type="entry name" value="CARRIER"/>
    <property type="match status" value="1"/>
</dbReference>
<dbReference type="InterPro" id="IPR009081">
    <property type="entry name" value="PP-bd_ACP"/>
</dbReference>
<dbReference type="SMART" id="SM00822">
    <property type="entry name" value="PKS_KR"/>
    <property type="match status" value="1"/>
</dbReference>
<dbReference type="SMART" id="SM00823">
    <property type="entry name" value="PKS_PP"/>
    <property type="match status" value="1"/>
</dbReference>
<feature type="domain" description="Carrier" evidence="3">
    <location>
        <begin position="197"/>
        <end position="276"/>
    </location>
</feature>
<dbReference type="PANTHER" id="PTHR43775">
    <property type="entry name" value="FATTY ACID SYNTHASE"/>
    <property type="match status" value="1"/>
</dbReference>
<dbReference type="GO" id="GO:0044550">
    <property type="term" value="P:secondary metabolite biosynthetic process"/>
    <property type="evidence" value="ECO:0007669"/>
    <property type="project" value="TreeGrafter"/>
</dbReference>
<dbReference type="OrthoDB" id="329835at2759"/>
<comment type="caution">
    <text evidence="4">The sequence shown here is derived from an EMBL/GenBank/DDBJ whole genome shotgun (WGS) entry which is preliminary data.</text>
</comment>
<keyword evidence="1" id="KW-0596">Phosphopantetheine</keyword>
<dbReference type="Gene3D" id="3.40.50.720">
    <property type="entry name" value="NAD(P)-binding Rossmann-like Domain"/>
    <property type="match status" value="1"/>
</dbReference>
<dbReference type="InterPro" id="IPR057326">
    <property type="entry name" value="KR_dom"/>
</dbReference>
<dbReference type="GO" id="GO:0006633">
    <property type="term" value="P:fatty acid biosynthetic process"/>
    <property type="evidence" value="ECO:0007669"/>
    <property type="project" value="TreeGrafter"/>
</dbReference>
<dbReference type="Proteomes" id="UP000664521">
    <property type="component" value="Unassembled WGS sequence"/>
</dbReference>
<accession>A0A8H3PHD5</accession>
<evidence type="ECO:0000256" key="2">
    <source>
        <dbReference type="ARBA" id="ARBA00022553"/>
    </source>
</evidence>
<dbReference type="SUPFAM" id="SSF51735">
    <property type="entry name" value="NAD(P)-binding Rossmann-fold domains"/>
    <property type="match status" value="1"/>
</dbReference>
<dbReference type="Pfam" id="PF00550">
    <property type="entry name" value="PP-binding"/>
    <property type="match status" value="1"/>
</dbReference>
<evidence type="ECO:0000256" key="1">
    <source>
        <dbReference type="ARBA" id="ARBA00022450"/>
    </source>
</evidence>
<dbReference type="Gene3D" id="1.10.1200.10">
    <property type="entry name" value="ACP-like"/>
    <property type="match status" value="1"/>
</dbReference>
<evidence type="ECO:0000313" key="4">
    <source>
        <dbReference type="EMBL" id="CAF9940713.1"/>
    </source>
</evidence>